<reference evidence="4 5" key="1">
    <citation type="submission" date="2021-06" db="EMBL/GenBank/DDBJ databases">
        <title>Complete genome of Haloferula helveola possessing various polysaccharide degrading enzymes.</title>
        <authorList>
            <person name="Takami H."/>
            <person name="Huang C."/>
            <person name="Hamasaki K."/>
        </authorList>
    </citation>
    <scope>NUCLEOTIDE SEQUENCE [LARGE SCALE GENOMIC DNA]</scope>
    <source>
        <strain evidence="4 5">CN-1</strain>
    </source>
</reference>
<dbReference type="Proteomes" id="UP001374893">
    <property type="component" value="Chromosome"/>
</dbReference>
<keyword evidence="5" id="KW-1185">Reference proteome</keyword>
<dbReference type="Pfam" id="PF07631">
    <property type="entry name" value="PSD4"/>
    <property type="match status" value="1"/>
</dbReference>
<evidence type="ECO:0000259" key="2">
    <source>
        <dbReference type="Pfam" id="PF07627"/>
    </source>
</evidence>
<gene>
    <name evidence="4" type="ORF">HAHE_16840</name>
</gene>
<accession>A0ABN6H2D6</accession>
<evidence type="ECO:0008006" key="6">
    <source>
        <dbReference type="Google" id="ProtNLM"/>
    </source>
</evidence>
<feature type="domain" description="DUF1592" evidence="3">
    <location>
        <begin position="525"/>
        <end position="661"/>
    </location>
</feature>
<dbReference type="InterPro" id="IPR011478">
    <property type="entry name" value="DUF1585"/>
</dbReference>
<evidence type="ECO:0000259" key="3">
    <source>
        <dbReference type="Pfam" id="PF07631"/>
    </source>
</evidence>
<sequence length="1020" mass="117663">MTSIPATTCLAGSLLCLTGPGLIAQSAKPTALNMPQEIEYLLEDYCWKCHDNGTTKGDIRLDNLTELPLDERLDLFNRMHEQAYLEHMPPKDEDDQPSAEERDKLIAWIAQDLKAHDAEKLGAKLKMPAYGNYVDHQKLFSGDYADLNGATPDRRWLISEYIFDAKFNRLLRYDPNRTIDGKRVRVIGDNNRRGVNLTNPFLLPTDSGVRYYDNTTLDGGHLLTMLTNAREASAYIMYLAERNRGNVFPAVHAIMKQEWEDEQTLAERERFLTDFMDQLLADIYDERRHQELLPAFVPVEVEPVEESEDVKKAGLHSANLGNEEMKLMYHTVLKHQDTARDDPALIRACEREWFNYGHSERQITMRVTFLHNYFDSWRESMVKYNYAQKNKPPVYKPRSDEEMEIIRSTIVKHRQEGDTYQAIISKCVADWKQGFEKKRVEGGVADDEQIGTLVLELFHEILEREPSPQDAVENFNLAKSYIGSLGNRGAVEKMIETLILNSDFVYRSEFGVGEADEHGRRMMSPRDAAYAISYALTDSSPDAELLEAAENGELRSREDYKREVTRLLSKRDQYYIIDEAVERQNRTANFTNLPIRKLRFFREFFGYPQMLSIFKDNKRFGGNYENSKYRMVAEADRLVEHILIGDEKVFEKLLTTEEFYVFHSGDNEAMTASSERIRKIYDHFKDTDWRNFENEDLEKHVDFLNEVEMRGVNAKQGFKDKGRQNSLRAFKTAMESFSLRLDNGEKAAAPFVSFPAHGPGNASTRTGFSLTGEEVAKSYNIDLINWDYPTNQPAKVEHRSGMLTHPAWLIAFARNTETDPIHRGKWIREKLLAGTIPDVPITVDAVVPEDHTKTMRTRLAERTEEAYCWKCHEHMNPLGNAFEMYDDFGRYRMEEFLEHPDNLIEKRPDKGQAYEDLRDIYKTLPVVSTGRLEGTDDPELDGEVEDGIELARRLAKSDRVRQSIIRHAFRYFMGRNETLSDSKTLIDADQAYLESGGSFDAVIVSLLTSDSFLYRISTKN</sequence>
<evidence type="ECO:0000259" key="1">
    <source>
        <dbReference type="Pfam" id="PF07624"/>
    </source>
</evidence>
<dbReference type="RefSeq" id="WP_338690162.1">
    <property type="nucleotide sequence ID" value="NZ_AP024702.1"/>
</dbReference>
<name>A0ABN6H2D6_9BACT</name>
<proteinExistence type="predicted"/>
<dbReference type="EMBL" id="AP024702">
    <property type="protein sequence ID" value="BCX47776.1"/>
    <property type="molecule type" value="Genomic_DNA"/>
</dbReference>
<protein>
    <recommendedName>
        <fullName evidence="6">Haem-binding domain-containing protein</fullName>
    </recommendedName>
</protein>
<dbReference type="InterPro" id="IPR013039">
    <property type="entry name" value="DUF1588"/>
</dbReference>
<dbReference type="InterPro" id="IPR013042">
    <property type="entry name" value="DUF1592"/>
</dbReference>
<organism evidence="4 5">
    <name type="scientific">Haloferula helveola</name>
    <dbReference type="NCBI Taxonomy" id="490095"/>
    <lineage>
        <taxon>Bacteria</taxon>
        <taxon>Pseudomonadati</taxon>
        <taxon>Verrucomicrobiota</taxon>
        <taxon>Verrucomicrobiia</taxon>
        <taxon>Verrucomicrobiales</taxon>
        <taxon>Verrucomicrobiaceae</taxon>
        <taxon>Haloferula</taxon>
    </lineage>
</organism>
<evidence type="ECO:0000313" key="5">
    <source>
        <dbReference type="Proteomes" id="UP001374893"/>
    </source>
</evidence>
<dbReference type="Pfam" id="PF07624">
    <property type="entry name" value="PSD2"/>
    <property type="match status" value="1"/>
</dbReference>
<feature type="domain" description="DUF1588" evidence="2">
    <location>
        <begin position="799"/>
        <end position="894"/>
    </location>
</feature>
<dbReference type="Pfam" id="PF07627">
    <property type="entry name" value="PSCyt3"/>
    <property type="match status" value="1"/>
</dbReference>
<feature type="domain" description="DUF1585" evidence="1">
    <location>
        <begin position="943"/>
        <end position="1012"/>
    </location>
</feature>
<evidence type="ECO:0000313" key="4">
    <source>
        <dbReference type="EMBL" id="BCX47776.1"/>
    </source>
</evidence>